<gene>
    <name evidence="3" type="ORF">GCM10025865_19160</name>
</gene>
<dbReference type="PANTHER" id="PTHR39428">
    <property type="entry name" value="F420H(2)-DEPENDENT QUINONE REDUCTASE RV1261C"/>
    <property type="match status" value="1"/>
</dbReference>
<accession>A0ABN6XG18</accession>
<proteinExistence type="inferred from homology"/>
<dbReference type="Proteomes" id="UP001321475">
    <property type="component" value="Chromosome"/>
</dbReference>
<dbReference type="PANTHER" id="PTHR39428:SF3">
    <property type="entry name" value="DEAZAFLAVIN-DEPENDENT NITROREDUCTASE"/>
    <property type="match status" value="1"/>
</dbReference>
<dbReference type="InterPro" id="IPR004378">
    <property type="entry name" value="F420H2_quin_Rdtase"/>
</dbReference>
<evidence type="ECO:0000256" key="1">
    <source>
        <dbReference type="ARBA" id="ARBA00008710"/>
    </source>
</evidence>
<comment type="catalytic activity">
    <reaction evidence="2">
        <text>oxidized coenzyme F420-(gamma-L-Glu)(n) + a quinol + H(+) = reduced coenzyme F420-(gamma-L-Glu)(n) + a quinone</text>
        <dbReference type="Rhea" id="RHEA:39663"/>
        <dbReference type="Rhea" id="RHEA-COMP:12939"/>
        <dbReference type="Rhea" id="RHEA-COMP:14378"/>
        <dbReference type="ChEBI" id="CHEBI:15378"/>
        <dbReference type="ChEBI" id="CHEBI:24646"/>
        <dbReference type="ChEBI" id="CHEBI:132124"/>
        <dbReference type="ChEBI" id="CHEBI:133980"/>
        <dbReference type="ChEBI" id="CHEBI:139511"/>
    </reaction>
</comment>
<evidence type="ECO:0000313" key="3">
    <source>
        <dbReference type="EMBL" id="BDZ42617.1"/>
    </source>
</evidence>
<protein>
    <submittedName>
        <fullName evidence="3">F420H(2)-dependent quinone reductase</fullName>
    </submittedName>
</protein>
<name>A0ABN6XG18_9CELL</name>
<comment type="similarity">
    <text evidence="1">Belongs to the F420H(2)-dependent quinone reductase family.</text>
</comment>
<evidence type="ECO:0000256" key="2">
    <source>
        <dbReference type="ARBA" id="ARBA00049106"/>
    </source>
</evidence>
<dbReference type="EMBL" id="AP027729">
    <property type="protein sequence ID" value="BDZ42617.1"/>
    <property type="molecule type" value="Genomic_DNA"/>
</dbReference>
<dbReference type="NCBIfam" id="TIGR00026">
    <property type="entry name" value="hi_GC_TIGR00026"/>
    <property type="match status" value="1"/>
</dbReference>
<dbReference type="Pfam" id="PF04075">
    <property type="entry name" value="F420H2_quin_red"/>
    <property type="match status" value="1"/>
</dbReference>
<dbReference type="InterPro" id="IPR012349">
    <property type="entry name" value="Split_barrel_FMN-bd"/>
</dbReference>
<dbReference type="Gene3D" id="2.30.110.10">
    <property type="entry name" value="Electron Transport, Fmn-binding Protein, Chain A"/>
    <property type="match status" value="1"/>
</dbReference>
<keyword evidence="4" id="KW-1185">Reference proteome</keyword>
<evidence type="ECO:0000313" key="4">
    <source>
        <dbReference type="Proteomes" id="UP001321475"/>
    </source>
</evidence>
<organism evidence="3 4">
    <name type="scientific">Paraoerskovia sediminicola</name>
    <dbReference type="NCBI Taxonomy" id="1138587"/>
    <lineage>
        <taxon>Bacteria</taxon>
        <taxon>Bacillati</taxon>
        <taxon>Actinomycetota</taxon>
        <taxon>Actinomycetes</taxon>
        <taxon>Micrococcales</taxon>
        <taxon>Cellulomonadaceae</taxon>
        <taxon>Paraoerskovia</taxon>
    </lineage>
</organism>
<reference evidence="4" key="1">
    <citation type="journal article" date="2019" name="Int. J. Syst. Evol. Microbiol.">
        <title>The Global Catalogue of Microorganisms (GCM) 10K type strain sequencing project: providing services to taxonomists for standard genome sequencing and annotation.</title>
        <authorList>
            <consortium name="The Broad Institute Genomics Platform"/>
            <consortium name="The Broad Institute Genome Sequencing Center for Infectious Disease"/>
            <person name="Wu L."/>
            <person name="Ma J."/>
        </authorList>
    </citation>
    <scope>NUCLEOTIDE SEQUENCE [LARGE SCALE GENOMIC DNA]</scope>
    <source>
        <strain evidence="4">NBRC 108565</strain>
    </source>
</reference>
<sequence length="145" mass="16155">MPITGEYVPSPHSQAADQVELFERTHGAEGNTMRGVPIVVVTMLGAASGKVRKVPLMRVEHEGSYALFASKGGDPKHPVWYRNLLAHPDVEVQDAAERHDYTVREVHGAERQAWWERGTAVWPDYDAYAARTDRLIPVLVAERVG</sequence>
<dbReference type="RefSeq" id="WP_286217073.1">
    <property type="nucleotide sequence ID" value="NZ_AP027729.1"/>
</dbReference>